<evidence type="ECO:0000313" key="2">
    <source>
        <dbReference type="Proteomes" id="UP000030752"/>
    </source>
</evidence>
<accession>W2RXI9</accession>
<dbReference type="AlphaFoldDB" id="W2RXI9"/>
<dbReference type="EMBL" id="KB822719">
    <property type="protein sequence ID" value="ETN41241.1"/>
    <property type="molecule type" value="Genomic_DNA"/>
</dbReference>
<dbReference type="InParanoid" id="W2RXI9"/>
<evidence type="ECO:0000313" key="1">
    <source>
        <dbReference type="EMBL" id="ETN41241.1"/>
    </source>
</evidence>
<sequence length="420" mass="47938">MEPPQAMKDLLHWEELRKTSWGKGITDNWINIGMMLFFLVVAGSRYISNTRTARKAGHDARFLPAPDFPTITEQPNFDYAKTEPLQLRTFKPKYHLTMALENLDPSDLILMDNNYRDRIAYRRRILKEHKDSLSVTEDPRISAAVREYYTFLTGTYLPLRYPKMFKLHKTTYEVGEHFLLQNQITGEMWPSFPLDPRVTAPASLLTTLGKTLDEDILFLLPEEDTPEGEEPKYVLHAYVACCPSGFNPAHKIGKRLADIHEPVPGYASKLEGSMDRYFAKLEVGKYVKRTNWSITTGTELWAAGDGTNHAHEGDEIEQLTDIDVNKTFLRCERQTLHRLPKSNALVFAFKTYLYPIAQIRDEGLGPQLAEAIDGLQGGNVPQMHFYKRGAVWGEAVKRYLRAGGVEETKAGDGEVRRRKA</sequence>
<dbReference type="STRING" id="1220924.W2RXI9"/>
<dbReference type="RefSeq" id="XP_008715750.1">
    <property type="nucleotide sequence ID" value="XM_008717528.1"/>
</dbReference>
<dbReference type="InterPro" id="IPR021848">
    <property type="entry name" value="HODM_asu-like"/>
</dbReference>
<evidence type="ECO:0008006" key="3">
    <source>
        <dbReference type="Google" id="ProtNLM"/>
    </source>
</evidence>
<organism evidence="1 2">
    <name type="scientific">Cyphellophora europaea (strain CBS 101466)</name>
    <name type="common">Phialophora europaea</name>
    <dbReference type="NCBI Taxonomy" id="1220924"/>
    <lineage>
        <taxon>Eukaryota</taxon>
        <taxon>Fungi</taxon>
        <taxon>Dikarya</taxon>
        <taxon>Ascomycota</taxon>
        <taxon>Pezizomycotina</taxon>
        <taxon>Eurotiomycetes</taxon>
        <taxon>Chaetothyriomycetidae</taxon>
        <taxon>Chaetothyriales</taxon>
        <taxon>Cyphellophoraceae</taxon>
        <taxon>Cyphellophora</taxon>
    </lineage>
</organism>
<proteinExistence type="predicted"/>
<dbReference type="Proteomes" id="UP000030752">
    <property type="component" value="Unassembled WGS sequence"/>
</dbReference>
<protein>
    <recommendedName>
        <fullName evidence="3">HRQ family protein 2</fullName>
    </recommendedName>
</protein>
<dbReference type="eggNOG" id="ENOG502QW4F">
    <property type="taxonomic scope" value="Eukaryota"/>
</dbReference>
<name>W2RXI9_CYPE1</name>
<dbReference type="GeneID" id="19970515"/>
<dbReference type="OrthoDB" id="5043642at2759"/>
<dbReference type="Pfam" id="PF11927">
    <property type="entry name" value="HODM_asu-like"/>
    <property type="match status" value="1"/>
</dbReference>
<reference evidence="1 2" key="1">
    <citation type="submission" date="2013-03" db="EMBL/GenBank/DDBJ databases">
        <title>The Genome Sequence of Phialophora europaea CBS 101466.</title>
        <authorList>
            <consortium name="The Broad Institute Genomics Platform"/>
            <person name="Cuomo C."/>
            <person name="de Hoog S."/>
            <person name="Gorbushina A."/>
            <person name="Walker B."/>
            <person name="Young S.K."/>
            <person name="Zeng Q."/>
            <person name="Gargeya S."/>
            <person name="Fitzgerald M."/>
            <person name="Haas B."/>
            <person name="Abouelleil A."/>
            <person name="Allen A.W."/>
            <person name="Alvarado L."/>
            <person name="Arachchi H.M."/>
            <person name="Berlin A.M."/>
            <person name="Chapman S.B."/>
            <person name="Gainer-Dewar J."/>
            <person name="Goldberg J."/>
            <person name="Griggs A."/>
            <person name="Gujja S."/>
            <person name="Hansen M."/>
            <person name="Howarth C."/>
            <person name="Imamovic A."/>
            <person name="Ireland A."/>
            <person name="Larimer J."/>
            <person name="McCowan C."/>
            <person name="Murphy C."/>
            <person name="Pearson M."/>
            <person name="Poon T.W."/>
            <person name="Priest M."/>
            <person name="Roberts A."/>
            <person name="Saif S."/>
            <person name="Shea T."/>
            <person name="Sisk P."/>
            <person name="Sykes S."/>
            <person name="Wortman J."/>
            <person name="Nusbaum C."/>
            <person name="Birren B."/>
        </authorList>
    </citation>
    <scope>NUCLEOTIDE SEQUENCE [LARGE SCALE GENOMIC DNA]</scope>
    <source>
        <strain evidence="1 2">CBS 101466</strain>
    </source>
</reference>
<dbReference type="VEuPathDB" id="FungiDB:HMPREF1541_03176"/>
<keyword evidence="2" id="KW-1185">Reference proteome</keyword>
<dbReference type="HOGENOM" id="CLU_025462_2_0_1"/>
<gene>
    <name evidence="1" type="ORF">HMPREF1541_03176</name>
</gene>